<organism evidence="3 4">
    <name type="scientific">Achromobacter spanius</name>
    <dbReference type="NCBI Taxonomy" id="217203"/>
    <lineage>
        <taxon>Bacteria</taxon>
        <taxon>Pseudomonadati</taxon>
        <taxon>Pseudomonadota</taxon>
        <taxon>Betaproteobacteria</taxon>
        <taxon>Burkholderiales</taxon>
        <taxon>Alcaligenaceae</taxon>
        <taxon>Achromobacter</taxon>
    </lineage>
</organism>
<evidence type="ECO:0000259" key="2">
    <source>
        <dbReference type="Pfam" id="PF09937"/>
    </source>
</evidence>
<dbReference type="Pfam" id="PF09937">
    <property type="entry name" value="DUF2169"/>
    <property type="match status" value="1"/>
</dbReference>
<evidence type="ECO:0000256" key="1">
    <source>
        <dbReference type="SAM" id="MobiDB-lite"/>
    </source>
</evidence>
<dbReference type="Proteomes" id="UP000239990">
    <property type="component" value="Unassembled WGS sequence"/>
</dbReference>
<dbReference type="InterPro" id="IPR018683">
    <property type="entry name" value="DUF2169"/>
</dbReference>
<dbReference type="Pfam" id="PF00805">
    <property type="entry name" value="Pentapeptide"/>
    <property type="match status" value="3"/>
</dbReference>
<accession>A0A2S5GVZ5</accession>
<dbReference type="InterPro" id="IPR001646">
    <property type="entry name" value="5peptide_repeat"/>
</dbReference>
<reference evidence="3 4" key="1">
    <citation type="submission" date="2018-02" db="EMBL/GenBank/DDBJ databases">
        <title>Draft Genome of Achromobacter spanius stain 6.</title>
        <authorList>
            <person name="Gunasekera T.S."/>
            <person name="Radwan O."/>
            <person name="Ruiz O.N."/>
        </authorList>
    </citation>
    <scope>NUCLEOTIDE SEQUENCE [LARGE SCALE GENOMIC DNA]</scope>
    <source>
        <strain evidence="3 4">6</strain>
    </source>
</reference>
<gene>
    <name evidence="3" type="ORF">C4E15_04255</name>
</gene>
<dbReference type="EMBL" id="PREU01000002">
    <property type="protein sequence ID" value="PPA77252.1"/>
    <property type="molecule type" value="Genomic_DNA"/>
</dbReference>
<evidence type="ECO:0000313" key="3">
    <source>
        <dbReference type="EMBL" id="PPA77252.1"/>
    </source>
</evidence>
<dbReference type="AlphaFoldDB" id="A0A2S5GVZ5"/>
<feature type="region of interest" description="Disordered" evidence="1">
    <location>
        <begin position="488"/>
        <end position="539"/>
    </location>
</feature>
<feature type="domain" description="DUF2169" evidence="2">
    <location>
        <begin position="21"/>
        <end position="296"/>
    </location>
</feature>
<name>A0A2S5GVZ5_9BURK</name>
<dbReference type="PANTHER" id="PTHR14136:SF17">
    <property type="entry name" value="BTB_POZ DOMAIN-CONTAINING PROTEIN KCTD9"/>
    <property type="match status" value="1"/>
</dbReference>
<evidence type="ECO:0000313" key="4">
    <source>
        <dbReference type="Proteomes" id="UP000239990"/>
    </source>
</evidence>
<protein>
    <recommendedName>
        <fullName evidence="2">DUF2169 domain-containing protein</fullName>
    </recommendedName>
</protein>
<dbReference type="Gene3D" id="2.160.20.80">
    <property type="entry name" value="E3 ubiquitin-protein ligase SopA"/>
    <property type="match status" value="3"/>
</dbReference>
<dbReference type="OrthoDB" id="237820at2"/>
<comment type="caution">
    <text evidence="3">The sequence shown here is derived from an EMBL/GenBank/DDBJ whole genome shotgun (WGS) entry which is preliminary data.</text>
</comment>
<dbReference type="InterPro" id="IPR051082">
    <property type="entry name" value="Pentapeptide-BTB/POZ_domain"/>
</dbReference>
<dbReference type="RefSeq" id="WP_104142467.1">
    <property type="nucleotide sequence ID" value="NZ_PREU01000002.1"/>
</dbReference>
<sequence>MKTIKPFRLGVLTRPYRWQRRDLLGVSVFALVDIAQSPTLLTDQDLWKLAAEEGIGALDLATPKQYPEVLVSGHAYPHDAKQPGACGVRVQVGAIDKSLLVFGDRYWIDGKATAPQPFARMRLDWSHAYGGPDVAENPLGIGAQDEVINGVRTRRLPNIEHPLQRISAPGQRVAPAGVGALPVEWPQRASHMGRDYGQEWLEHDYPGFARDMDWRFFNAAPPDQWGPANAELAGGTDYALWNLHPEQAVLRGQLPRWRARCFVSRQADGSALEEVPLRLTTAWFFPDHTKMVLIWHGAVHVREDDAADIRHIMPALEHADQPREVSHYRDVVRQRLSPELGPVYALLDAQLVPEELCDGGLEGDAQTLAVRATNRNVHAGLARRHARERESLLAQGLDPDLYMAPLDPPPTAPRLADLPQTILRMQQELEEAKRLSGGPGARALADPNLPQMAEVAGVDMDALRRPGPDGTLPSGFDPRRVKRHIAEFDASPHAQAGRASTDSPTSLPPLADTLGPQVHQAYQQSAHHFAPPPPMPPLRAQRTRRKLDAQLKNNRDCRDMNLTGADLSGMDLSCVNFQRAIFAGAKLADSRLDGCDLTDAVLTGADLTRASLSGANLTRANLGRTQCVRTNFAQGQFKECTWDHAQCEDCNFADSAWQLGRLHQARLIRCDFRRASFNQWAAMSGTFEDCGFRDTRFEQCVFMQGALADADFAGATLVRLSFMDVAFTGRFSMENATLDGCAFAGRVELAGARLRGMQFKHGSARGATLTGADLRGATLNACDFSECQLQDADLSGLTAPDTHFVRADFTGACLRNANLINSLLGKAIFLRADLTGSNFFRADVAQTQMDDSTGLDHTYTQGAKRWPARQPEQPA</sequence>
<dbReference type="PANTHER" id="PTHR14136">
    <property type="entry name" value="BTB_POZ DOMAIN-CONTAINING PROTEIN KCTD9"/>
    <property type="match status" value="1"/>
</dbReference>
<proteinExistence type="predicted"/>
<dbReference type="SUPFAM" id="SSF141571">
    <property type="entry name" value="Pentapeptide repeat-like"/>
    <property type="match status" value="2"/>
</dbReference>